<name>A0A8K0THS7_9PEZI</name>
<accession>A0A8K0THS7</accession>
<keyword evidence="1" id="KW-0732">Signal</keyword>
<feature type="non-terminal residue" evidence="2">
    <location>
        <position position="75"/>
    </location>
</feature>
<protein>
    <recommendedName>
        <fullName evidence="4">Secreted protein</fullName>
    </recommendedName>
</protein>
<feature type="chain" id="PRO_5035466942" description="Secreted protein" evidence="1">
    <location>
        <begin position="28"/>
        <end position="75"/>
    </location>
</feature>
<dbReference type="AlphaFoldDB" id="A0A8K0THS7"/>
<evidence type="ECO:0000256" key="1">
    <source>
        <dbReference type="SAM" id="SignalP"/>
    </source>
</evidence>
<evidence type="ECO:0000313" key="2">
    <source>
        <dbReference type="EMBL" id="KAH7361696.1"/>
    </source>
</evidence>
<dbReference type="Proteomes" id="UP000813385">
    <property type="component" value="Unassembled WGS sequence"/>
</dbReference>
<evidence type="ECO:0008006" key="4">
    <source>
        <dbReference type="Google" id="ProtNLM"/>
    </source>
</evidence>
<proteinExistence type="predicted"/>
<feature type="signal peptide" evidence="1">
    <location>
        <begin position="1"/>
        <end position="27"/>
    </location>
</feature>
<evidence type="ECO:0000313" key="3">
    <source>
        <dbReference type="Proteomes" id="UP000813385"/>
    </source>
</evidence>
<keyword evidence="3" id="KW-1185">Reference proteome</keyword>
<sequence length="75" mass="8653">MGRLVMREVRVLMFLVAMLSLLHSPISFVVSSPSRTLVLLSVFLELGSHDWMRAGERRCRKLVRLFGDSCLMRMD</sequence>
<dbReference type="EMBL" id="JAGPXD010000003">
    <property type="protein sequence ID" value="KAH7361696.1"/>
    <property type="molecule type" value="Genomic_DNA"/>
</dbReference>
<comment type="caution">
    <text evidence="2">The sequence shown here is derived from an EMBL/GenBank/DDBJ whole genome shotgun (WGS) entry which is preliminary data.</text>
</comment>
<gene>
    <name evidence="2" type="ORF">B0T11DRAFT_279357</name>
</gene>
<reference evidence="2" key="1">
    <citation type="journal article" date="2021" name="Nat. Commun.">
        <title>Genetic determinants of endophytism in the Arabidopsis root mycobiome.</title>
        <authorList>
            <person name="Mesny F."/>
            <person name="Miyauchi S."/>
            <person name="Thiergart T."/>
            <person name="Pickel B."/>
            <person name="Atanasova L."/>
            <person name="Karlsson M."/>
            <person name="Huettel B."/>
            <person name="Barry K.W."/>
            <person name="Haridas S."/>
            <person name="Chen C."/>
            <person name="Bauer D."/>
            <person name="Andreopoulos W."/>
            <person name="Pangilinan J."/>
            <person name="LaButti K."/>
            <person name="Riley R."/>
            <person name="Lipzen A."/>
            <person name="Clum A."/>
            <person name="Drula E."/>
            <person name="Henrissat B."/>
            <person name="Kohler A."/>
            <person name="Grigoriev I.V."/>
            <person name="Martin F.M."/>
            <person name="Hacquard S."/>
        </authorList>
    </citation>
    <scope>NUCLEOTIDE SEQUENCE</scope>
    <source>
        <strain evidence="2">MPI-CAGE-AT-0016</strain>
    </source>
</reference>
<organism evidence="2 3">
    <name type="scientific">Plectosphaerella cucumerina</name>
    <dbReference type="NCBI Taxonomy" id="40658"/>
    <lineage>
        <taxon>Eukaryota</taxon>
        <taxon>Fungi</taxon>
        <taxon>Dikarya</taxon>
        <taxon>Ascomycota</taxon>
        <taxon>Pezizomycotina</taxon>
        <taxon>Sordariomycetes</taxon>
        <taxon>Hypocreomycetidae</taxon>
        <taxon>Glomerellales</taxon>
        <taxon>Plectosphaerellaceae</taxon>
        <taxon>Plectosphaerella</taxon>
    </lineage>
</organism>